<comment type="similarity">
    <text evidence="2">Belongs to the NTE family.</text>
</comment>
<dbReference type="InterPro" id="IPR018488">
    <property type="entry name" value="cNMP-bd_CS"/>
</dbReference>
<feature type="domain" description="Cyclic nucleotide-binding" evidence="10">
    <location>
        <begin position="137"/>
        <end position="240"/>
    </location>
</feature>
<dbReference type="InterPro" id="IPR001423">
    <property type="entry name" value="LysoPLipase_patatin_CS"/>
</dbReference>
<dbReference type="InterPro" id="IPR014710">
    <property type="entry name" value="RmlC-like_jellyroll"/>
</dbReference>
<dbReference type="Gene3D" id="3.40.1090.10">
    <property type="entry name" value="Cytosolic phospholipase A2 catalytic domain"/>
    <property type="match status" value="2"/>
</dbReference>
<dbReference type="InterPro" id="IPR050301">
    <property type="entry name" value="NTE"/>
</dbReference>
<dbReference type="InterPro" id="IPR002641">
    <property type="entry name" value="PNPLA_dom"/>
</dbReference>
<dbReference type="PROSITE" id="PS01237">
    <property type="entry name" value="UPF0028"/>
    <property type="match status" value="1"/>
</dbReference>
<keyword evidence="3" id="KW-0812">Transmembrane</keyword>
<keyword evidence="7 9" id="KW-0443">Lipid metabolism</keyword>
<reference evidence="12" key="2">
    <citation type="submission" date="2020-09" db="EMBL/GenBank/DDBJ databases">
        <authorList>
            <person name="Sun Q."/>
            <person name="Zhou Y."/>
        </authorList>
    </citation>
    <scope>NUCLEOTIDE SEQUENCE</scope>
    <source>
        <strain evidence="12">CGMCC 1.15725</strain>
    </source>
</reference>
<dbReference type="PROSITE" id="PS50042">
    <property type="entry name" value="CNMP_BINDING_3"/>
    <property type="match status" value="2"/>
</dbReference>
<dbReference type="PANTHER" id="PTHR14226">
    <property type="entry name" value="NEUROPATHY TARGET ESTERASE/SWISS CHEESE D.MELANOGASTER"/>
    <property type="match status" value="1"/>
</dbReference>
<feature type="short sequence motif" description="GXSXG" evidence="9">
    <location>
        <begin position="484"/>
        <end position="488"/>
    </location>
</feature>
<dbReference type="GO" id="GO:0004622">
    <property type="term" value="F:phosphatidylcholine lysophospholipase activity"/>
    <property type="evidence" value="ECO:0007669"/>
    <property type="project" value="InterPro"/>
</dbReference>
<dbReference type="SMART" id="SM00100">
    <property type="entry name" value="cNMP"/>
    <property type="match status" value="2"/>
</dbReference>
<dbReference type="PROSITE" id="PS51635">
    <property type="entry name" value="PNPLA"/>
    <property type="match status" value="1"/>
</dbReference>
<protein>
    <submittedName>
        <fullName evidence="12">Cyclic nucleotide-binding protein</fullName>
    </submittedName>
</protein>
<dbReference type="InterPro" id="IPR000595">
    <property type="entry name" value="cNMP-bd_dom"/>
</dbReference>
<name>A0A8J2YRQ7_9PROT</name>
<dbReference type="Proteomes" id="UP000646365">
    <property type="component" value="Unassembled WGS sequence"/>
</dbReference>
<dbReference type="PANTHER" id="PTHR14226:SF29">
    <property type="entry name" value="NEUROPATHY TARGET ESTERASE SWS"/>
    <property type="match status" value="1"/>
</dbReference>
<dbReference type="Gene3D" id="2.60.120.10">
    <property type="entry name" value="Jelly Rolls"/>
    <property type="match status" value="2"/>
</dbReference>
<accession>A0A8J2YRQ7</accession>
<dbReference type="GO" id="GO:0016020">
    <property type="term" value="C:membrane"/>
    <property type="evidence" value="ECO:0007669"/>
    <property type="project" value="UniProtKB-SubCell"/>
</dbReference>
<sequence>MGITQGIEESFFDAIIGALETRSMPAGATLVAQADLVDSLWIVETGRLEGFGGLANREVELDAFGPGDLIAVSLLPASGPALVTVKTTTQAVLWRLPLADANALRETWPGEMAAIWDRAAARATFLSLVLGLRQSILFQDVNLATAVQLAKMAEQIVLRGGEVLFRQGDASDAIYVVINGRLDVVKRDGKGKAELVNEIGPGESVGELGLVTDQRRAADIIARRDTTVARLDKREYMEILRRDPEGIARGLVRSAQGVSTGMARFRRQHGGGNLPSLALIAARPGLPLRESAEALSEALGRRGSIILLTSDACKGAGYPINDTSAGAQERNIALLRWLNDLERHYSCILYVADEADTPWTQLCARQADHVLLMIDGAEKPAIGPIERAVRQVPRTAEQRWTTLLLQSPEIAAPVGTMKHLALRPGSQHTHVRAGRAADWARVARSLTGNSVGVVFGGGGARGFAHIGIIRALEEHGVPVDVVGGTSIGALVAGQYALGRGPEEILEGVMSLVKTGEQFTLPLVSLMSGRRFSRGLHTLMGEGAIEDSWRKFFCISCNLTSAQSVVHASGSLWRAVLASNSPPGLLPPVINGGDLLVDGGLLDGLPTETMNRLNGKGLLIVINVMPRTGVSTSYSYDYGLSGWRILWNRLNPFTNSVGMPNIVEILTRSMAIGSIANRTIMLQRATDLLLEPPLSVYAVTDHVKGREIAEFGYTDSAERISAWWDNQLKL</sequence>
<evidence type="ECO:0000256" key="4">
    <source>
        <dbReference type="ARBA" id="ARBA00022801"/>
    </source>
</evidence>
<dbReference type="InterPro" id="IPR056556">
    <property type="entry name" value="NTE1_P-loop_dom"/>
</dbReference>
<keyword evidence="6" id="KW-1133">Transmembrane helix</keyword>
<feature type="domain" description="Cyclic nucleotide-binding" evidence="10">
    <location>
        <begin position="3"/>
        <end position="96"/>
    </location>
</feature>
<organism evidence="12 13">
    <name type="scientific">Aliidongia dinghuensis</name>
    <dbReference type="NCBI Taxonomy" id="1867774"/>
    <lineage>
        <taxon>Bacteria</taxon>
        <taxon>Pseudomonadati</taxon>
        <taxon>Pseudomonadota</taxon>
        <taxon>Alphaproteobacteria</taxon>
        <taxon>Rhodospirillales</taxon>
        <taxon>Dongiaceae</taxon>
        <taxon>Aliidongia</taxon>
    </lineage>
</organism>
<keyword evidence="8" id="KW-0472">Membrane</keyword>
<reference evidence="12" key="1">
    <citation type="journal article" date="2014" name="Int. J. Syst. Evol. Microbiol.">
        <title>Complete genome sequence of Corynebacterium casei LMG S-19264T (=DSM 44701T), isolated from a smear-ripened cheese.</title>
        <authorList>
            <consortium name="US DOE Joint Genome Institute (JGI-PGF)"/>
            <person name="Walter F."/>
            <person name="Albersmeier A."/>
            <person name="Kalinowski J."/>
            <person name="Ruckert C."/>
        </authorList>
    </citation>
    <scope>NUCLEOTIDE SEQUENCE</scope>
    <source>
        <strain evidence="12">CGMCC 1.15725</strain>
    </source>
</reference>
<dbReference type="EMBL" id="BMJQ01000003">
    <property type="protein sequence ID" value="GGF10611.1"/>
    <property type="molecule type" value="Genomic_DNA"/>
</dbReference>
<dbReference type="SUPFAM" id="SSF52151">
    <property type="entry name" value="FabD/lysophospholipase-like"/>
    <property type="match status" value="1"/>
</dbReference>
<feature type="active site" description="Proton acceptor" evidence="9">
    <location>
        <position position="597"/>
    </location>
</feature>
<dbReference type="InterPro" id="IPR016035">
    <property type="entry name" value="Acyl_Trfase/lysoPLipase"/>
</dbReference>
<dbReference type="GO" id="GO:0046470">
    <property type="term" value="P:phosphatidylcholine metabolic process"/>
    <property type="evidence" value="ECO:0007669"/>
    <property type="project" value="InterPro"/>
</dbReference>
<keyword evidence="5 9" id="KW-0442">Lipid degradation</keyword>
<dbReference type="Pfam" id="PF24179">
    <property type="entry name" value="NTE_Ploop"/>
    <property type="match status" value="1"/>
</dbReference>
<evidence type="ECO:0000256" key="3">
    <source>
        <dbReference type="ARBA" id="ARBA00022692"/>
    </source>
</evidence>
<dbReference type="Pfam" id="PF01734">
    <property type="entry name" value="Patatin"/>
    <property type="match status" value="1"/>
</dbReference>
<evidence type="ECO:0000313" key="12">
    <source>
        <dbReference type="EMBL" id="GGF10611.1"/>
    </source>
</evidence>
<evidence type="ECO:0000259" key="10">
    <source>
        <dbReference type="PROSITE" id="PS50042"/>
    </source>
</evidence>
<evidence type="ECO:0000256" key="6">
    <source>
        <dbReference type="ARBA" id="ARBA00022989"/>
    </source>
</evidence>
<evidence type="ECO:0000256" key="7">
    <source>
        <dbReference type="ARBA" id="ARBA00023098"/>
    </source>
</evidence>
<dbReference type="Pfam" id="PF00027">
    <property type="entry name" value="cNMP_binding"/>
    <property type="match status" value="2"/>
</dbReference>
<dbReference type="GO" id="GO:0016042">
    <property type="term" value="P:lipid catabolic process"/>
    <property type="evidence" value="ECO:0007669"/>
    <property type="project" value="UniProtKB-UniRule"/>
</dbReference>
<comment type="subcellular location">
    <subcellularLocation>
        <location evidence="1">Membrane</location>
    </subcellularLocation>
</comment>
<evidence type="ECO:0000259" key="11">
    <source>
        <dbReference type="PROSITE" id="PS51635"/>
    </source>
</evidence>
<feature type="short sequence motif" description="DGA/G" evidence="9">
    <location>
        <begin position="597"/>
        <end position="599"/>
    </location>
</feature>
<evidence type="ECO:0000256" key="9">
    <source>
        <dbReference type="PROSITE-ProRule" id="PRU01161"/>
    </source>
</evidence>
<comment type="caution">
    <text evidence="12">The sequence shown here is derived from an EMBL/GenBank/DDBJ whole genome shotgun (WGS) entry which is preliminary data.</text>
</comment>
<evidence type="ECO:0000256" key="5">
    <source>
        <dbReference type="ARBA" id="ARBA00022963"/>
    </source>
</evidence>
<keyword evidence="4 9" id="KW-0378">Hydrolase</keyword>
<gene>
    <name evidence="12" type="ORF">GCM10011611_15240</name>
</gene>
<evidence type="ECO:0000313" key="13">
    <source>
        <dbReference type="Proteomes" id="UP000646365"/>
    </source>
</evidence>
<dbReference type="PROSITE" id="PS00889">
    <property type="entry name" value="CNMP_BINDING_2"/>
    <property type="match status" value="1"/>
</dbReference>
<keyword evidence="13" id="KW-1185">Reference proteome</keyword>
<evidence type="ECO:0000256" key="1">
    <source>
        <dbReference type="ARBA" id="ARBA00004370"/>
    </source>
</evidence>
<feature type="domain" description="PNPLA" evidence="11">
    <location>
        <begin position="453"/>
        <end position="610"/>
    </location>
</feature>
<dbReference type="InterPro" id="IPR018490">
    <property type="entry name" value="cNMP-bd_dom_sf"/>
</dbReference>
<proteinExistence type="inferred from homology"/>
<dbReference type="CDD" id="cd00038">
    <property type="entry name" value="CAP_ED"/>
    <property type="match status" value="2"/>
</dbReference>
<dbReference type="SUPFAM" id="SSF51206">
    <property type="entry name" value="cAMP-binding domain-like"/>
    <property type="match status" value="2"/>
</dbReference>
<dbReference type="AlphaFoldDB" id="A0A8J2YRQ7"/>
<evidence type="ECO:0000256" key="2">
    <source>
        <dbReference type="ARBA" id="ARBA00006636"/>
    </source>
</evidence>
<feature type="short sequence motif" description="GXGXXG" evidence="9">
    <location>
        <begin position="457"/>
        <end position="462"/>
    </location>
</feature>
<feature type="active site" description="Nucleophile" evidence="9">
    <location>
        <position position="486"/>
    </location>
</feature>
<evidence type="ECO:0000256" key="8">
    <source>
        <dbReference type="ARBA" id="ARBA00023136"/>
    </source>
</evidence>